<gene>
    <name evidence="11" type="ORF">PGT21_026635</name>
    <name evidence="12" type="ORF">PGTUg99_004004</name>
</gene>
<feature type="domain" description="YjeF N-terminal" evidence="10">
    <location>
        <begin position="1"/>
        <end position="150"/>
    </location>
</feature>
<accession>A0A5B0M4H0</accession>
<dbReference type="EC" id="5.1.99.6" evidence="3"/>
<dbReference type="OrthoDB" id="10064708at2759"/>
<evidence type="ECO:0000313" key="12">
    <source>
        <dbReference type="EMBL" id="KAA1135164.1"/>
    </source>
</evidence>
<name>A0A5B0M4H0_PUCGR</name>
<keyword evidence="6" id="KW-0521">NADP</keyword>
<dbReference type="Gene3D" id="3.40.50.10260">
    <property type="entry name" value="YjeF N-terminal domain"/>
    <property type="match status" value="1"/>
</dbReference>
<evidence type="ECO:0000256" key="6">
    <source>
        <dbReference type="ARBA" id="ARBA00022857"/>
    </source>
</evidence>
<evidence type="ECO:0000313" key="14">
    <source>
        <dbReference type="Proteomes" id="UP000325313"/>
    </source>
</evidence>
<dbReference type="PROSITE" id="PS51385">
    <property type="entry name" value="YJEF_N"/>
    <property type="match status" value="1"/>
</dbReference>
<evidence type="ECO:0000256" key="4">
    <source>
        <dbReference type="ARBA" id="ARBA00022723"/>
    </source>
</evidence>
<dbReference type="PANTHER" id="PTHR13232">
    <property type="entry name" value="NAD(P)H-HYDRATE EPIMERASE"/>
    <property type="match status" value="1"/>
</dbReference>
<evidence type="ECO:0000256" key="9">
    <source>
        <dbReference type="ARBA" id="ARBA00023235"/>
    </source>
</evidence>
<evidence type="ECO:0000256" key="2">
    <source>
        <dbReference type="ARBA" id="ARBA00000909"/>
    </source>
</evidence>
<dbReference type="InterPro" id="IPR004443">
    <property type="entry name" value="YjeF_N_dom"/>
</dbReference>
<dbReference type="SUPFAM" id="SSF64153">
    <property type="entry name" value="YjeF N-terminal domain-like"/>
    <property type="match status" value="1"/>
</dbReference>
<organism evidence="11 13">
    <name type="scientific">Puccinia graminis f. sp. tritici</name>
    <dbReference type="NCBI Taxonomy" id="56615"/>
    <lineage>
        <taxon>Eukaryota</taxon>
        <taxon>Fungi</taxon>
        <taxon>Dikarya</taxon>
        <taxon>Basidiomycota</taxon>
        <taxon>Pucciniomycotina</taxon>
        <taxon>Pucciniomycetes</taxon>
        <taxon>Pucciniales</taxon>
        <taxon>Pucciniaceae</taxon>
        <taxon>Puccinia</taxon>
    </lineage>
</organism>
<comment type="caution">
    <text evidence="11">The sequence shown here is derived from an EMBL/GenBank/DDBJ whole genome shotgun (WGS) entry which is preliminary data.</text>
</comment>
<keyword evidence="5" id="KW-0547">Nucleotide-binding</keyword>
<evidence type="ECO:0000313" key="11">
    <source>
        <dbReference type="EMBL" id="KAA1072047.1"/>
    </source>
</evidence>
<dbReference type="PANTHER" id="PTHR13232:SF10">
    <property type="entry name" value="NAD(P)H-HYDRATE EPIMERASE"/>
    <property type="match status" value="1"/>
</dbReference>
<evidence type="ECO:0000313" key="13">
    <source>
        <dbReference type="Proteomes" id="UP000324748"/>
    </source>
</evidence>
<evidence type="ECO:0000256" key="1">
    <source>
        <dbReference type="ARBA" id="ARBA00000013"/>
    </source>
</evidence>
<comment type="catalytic activity">
    <reaction evidence="1">
        <text>(6R)-NADHX = (6S)-NADHX</text>
        <dbReference type="Rhea" id="RHEA:32215"/>
        <dbReference type="ChEBI" id="CHEBI:64074"/>
        <dbReference type="ChEBI" id="CHEBI:64075"/>
        <dbReference type="EC" id="5.1.99.6"/>
    </reaction>
</comment>
<protein>
    <recommendedName>
        <fullName evidence="3">NAD(P)H-hydrate epimerase</fullName>
        <ecNumber evidence="3">5.1.99.6</ecNumber>
    </recommendedName>
</protein>
<dbReference type="Proteomes" id="UP000325313">
    <property type="component" value="Unassembled WGS sequence"/>
</dbReference>
<evidence type="ECO:0000256" key="3">
    <source>
        <dbReference type="ARBA" id="ARBA00012228"/>
    </source>
</evidence>
<evidence type="ECO:0000259" key="10">
    <source>
        <dbReference type="PROSITE" id="PS51385"/>
    </source>
</evidence>
<dbReference type="Pfam" id="PF03853">
    <property type="entry name" value="YjeF_N"/>
    <property type="match status" value="1"/>
</dbReference>
<dbReference type="AlphaFoldDB" id="A0A5B0M4H0"/>
<dbReference type="EMBL" id="VDEP01000040">
    <property type="protein sequence ID" value="KAA1135164.1"/>
    <property type="molecule type" value="Genomic_DNA"/>
</dbReference>
<reference evidence="13 14" key="1">
    <citation type="submission" date="2019-05" db="EMBL/GenBank/DDBJ databases">
        <title>Emergence of the Ug99 lineage of the wheat stem rust pathogen through somatic hybridization.</title>
        <authorList>
            <person name="Li F."/>
            <person name="Upadhyaya N.M."/>
            <person name="Sperschneider J."/>
            <person name="Matny O."/>
            <person name="Nguyen-Phuc H."/>
            <person name="Mago R."/>
            <person name="Raley C."/>
            <person name="Miller M.E."/>
            <person name="Silverstein K.A.T."/>
            <person name="Henningsen E."/>
            <person name="Hirsch C.D."/>
            <person name="Visser B."/>
            <person name="Pretorius Z.A."/>
            <person name="Steffenson B.J."/>
            <person name="Schwessinger B."/>
            <person name="Dodds P.N."/>
            <person name="Figueroa M."/>
        </authorList>
    </citation>
    <scope>NUCLEOTIDE SEQUENCE [LARGE SCALE GENOMIC DNA]</scope>
    <source>
        <strain evidence="11">21-0</strain>
        <strain evidence="12 14">Ug99</strain>
    </source>
</reference>
<evidence type="ECO:0000256" key="7">
    <source>
        <dbReference type="ARBA" id="ARBA00022958"/>
    </source>
</evidence>
<keyword evidence="7" id="KW-0630">Potassium</keyword>
<evidence type="ECO:0000256" key="5">
    <source>
        <dbReference type="ARBA" id="ARBA00022741"/>
    </source>
</evidence>
<dbReference type="GO" id="GO:0005739">
    <property type="term" value="C:mitochondrion"/>
    <property type="evidence" value="ECO:0007669"/>
    <property type="project" value="TreeGrafter"/>
</dbReference>
<dbReference type="EMBL" id="VSWC01000170">
    <property type="protein sequence ID" value="KAA1072047.1"/>
    <property type="molecule type" value="Genomic_DNA"/>
</dbReference>
<keyword evidence="9" id="KW-0413">Isomerase</keyword>
<keyword evidence="8" id="KW-0520">NAD</keyword>
<proteinExistence type="predicted"/>
<dbReference type="GO" id="GO:0046872">
    <property type="term" value="F:metal ion binding"/>
    <property type="evidence" value="ECO:0007669"/>
    <property type="project" value="UniProtKB-KW"/>
</dbReference>
<dbReference type="GO" id="GO:0052856">
    <property type="term" value="F:NAD(P)HX epimerase activity"/>
    <property type="evidence" value="ECO:0007669"/>
    <property type="project" value="UniProtKB-EC"/>
</dbReference>
<dbReference type="InterPro" id="IPR036652">
    <property type="entry name" value="YjeF_N_dom_sf"/>
</dbReference>
<dbReference type="GO" id="GO:0000166">
    <property type="term" value="F:nucleotide binding"/>
    <property type="evidence" value="ECO:0007669"/>
    <property type="project" value="UniProtKB-KW"/>
</dbReference>
<comment type="catalytic activity">
    <reaction evidence="2">
        <text>(6R)-NADPHX = (6S)-NADPHX</text>
        <dbReference type="Rhea" id="RHEA:32227"/>
        <dbReference type="ChEBI" id="CHEBI:64076"/>
        <dbReference type="ChEBI" id="CHEBI:64077"/>
        <dbReference type="EC" id="5.1.99.6"/>
    </reaction>
</comment>
<keyword evidence="13" id="KW-1185">Reference proteome</keyword>
<dbReference type="InterPro" id="IPR032976">
    <property type="entry name" value="YJEFN_prot_NAXE-like"/>
</dbReference>
<evidence type="ECO:0000256" key="8">
    <source>
        <dbReference type="ARBA" id="ARBA00023027"/>
    </source>
</evidence>
<sequence length="170" mass="18732">MIRSGTRESWSVAAPETKAEMGWWLPVICSLLQQCETLGIPVIGANFSEALEETDVILDAIFGFSFHSEPRAPFDEPIRSFKQTQTPIVSVDIPSGWDIETGNPNQVYFTPNVLVSLTAPKRGVKAFPGRHFLGGRFIPPGIVKSYNLKLPCYPSSDQVVEITAVHGEDK</sequence>
<dbReference type="Proteomes" id="UP000324748">
    <property type="component" value="Unassembled WGS sequence"/>
</dbReference>
<keyword evidence="4" id="KW-0479">Metal-binding</keyword>